<evidence type="ECO:0000256" key="13">
    <source>
        <dbReference type="ARBA" id="ARBA00023211"/>
    </source>
</evidence>
<evidence type="ECO:0000256" key="15">
    <source>
        <dbReference type="ARBA" id="ARBA00041655"/>
    </source>
</evidence>
<feature type="domain" description="Galactosyltransferase N-terminal" evidence="20">
    <location>
        <begin position="2"/>
        <end position="122"/>
    </location>
</feature>
<name>A0AAJ7UAY5_PETMA</name>
<dbReference type="Gene3D" id="3.90.550.10">
    <property type="entry name" value="Spore Coat Polysaccharide Biosynthesis Protein SpsA, Chain A"/>
    <property type="match status" value="1"/>
</dbReference>
<keyword evidence="5" id="KW-0808">Transferase</keyword>
<evidence type="ECO:0000256" key="6">
    <source>
        <dbReference type="ARBA" id="ARBA00022692"/>
    </source>
</evidence>
<dbReference type="InterPro" id="IPR027791">
    <property type="entry name" value="Galactosyl_T_C"/>
</dbReference>
<evidence type="ECO:0000256" key="8">
    <source>
        <dbReference type="ARBA" id="ARBA00022968"/>
    </source>
</evidence>
<dbReference type="FunFam" id="3.90.550.10:FF:000028">
    <property type="entry name" value="beta-1,4-galactosyltransferase 1"/>
    <property type="match status" value="1"/>
</dbReference>
<keyword evidence="11" id="KW-1015">Disulfide bond</keyword>
<evidence type="ECO:0000256" key="7">
    <source>
        <dbReference type="ARBA" id="ARBA00022723"/>
    </source>
</evidence>
<comment type="subcellular location">
    <subcellularLocation>
        <location evidence="1">Golgi apparatus membrane</location>
        <topology evidence="1">Single-pass type II membrane protein</topology>
    </subcellularLocation>
</comment>
<feature type="domain" description="Galactosyltransferase C-terminal" evidence="19">
    <location>
        <begin position="128"/>
        <end position="204"/>
    </location>
</feature>
<dbReference type="Pfam" id="PF13733">
    <property type="entry name" value="Glyco_transf_7N"/>
    <property type="match status" value="1"/>
</dbReference>
<dbReference type="InterPro" id="IPR029044">
    <property type="entry name" value="Nucleotide-diphossugar_trans"/>
</dbReference>
<keyword evidence="21" id="KW-1185">Reference proteome</keyword>
<evidence type="ECO:0000256" key="17">
    <source>
        <dbReference type="ARBA" id="ARBA00049413"/>
    </source>
</evidence>
<evidence type="ECO:0000256" key="5">
    <source>
        <dbReference type="ARBA" id="ARBA00022679"/>
    </source>
</evidence>
<dbReference type="CDD" id="cd00899">
    <property type="entry name" value="b4GalT"/>
    <property type="match status" value="1"/>
</dbReference>
<evidence type="ECO:0000256" key="4">
    <source>
        <dbReference type="ARBA" id="ARBA00022676"/>
    </source>
</evidence>
<evidence type="ECO:0000256" key="14">
    <source>
        <dbReference type="ARBA" id="ARBA00038891"/>
    </source>
</evidence>
<keyword evidence="4" id="KW-0328">Glycosyltransferase</keyword>
<reference evidence="22" key="1">
    <citation type="submission" date="2025-08" db="UniProtKB">
        <authorList>
            <consortium name="RefSeq"/>
        </authorList>
    </citation>
    <scope>IDENTIFICATION</scope>
    <source>
        <tissue evidence="22">Sperm</tissue>
    </source>
</reference>
<dbReference type="RefSeq" id="XP_032832394.1">
    <property type="nucleotide sequence ID" value="XM_032976503.1"/>
</dbReference>
<dbReference type="AlphaFoldDB" id="A0AAJ7UAY5"/>
<dbReference type="SUPFAM" id="SSF53448">
    <property type="entry name" value="Nucleotide-diphospho-sugar transferases"/>
    <property type="match status" value="1"/>
</dbReference>
<keyword evidence="12" id="KW-0325">Glycoprotein</keyword>
<dbReference type="PANTHER" id="PTHR19300">
    <property type="entry name" value="BETA-1,4-GALACTOSYLTRANSFERASE"/>
    <property type="match status" value="1"/>
</dbReference>
<evidence type="ECO:0000256" key="12">
    <source>
        <dbReference type="ARBA" id="ARBA00023180"/>
    </source>
</evidence>
<dbReference type="InterPro" id="IPR027995">
    <property type="entry name" value="Galactosyl_T_N"/>
</dbReference>
<dbReference type="Pfam" id="PF02709">
    <property type="entry name" value="Glyco_transf_7C"/>
    <property type="match status" value="1"/>
</dbReference>
<dbReference type="GO" id="GO:0005975">
    <property type="term" value="P:carbohydrate metabolic process"/>
    <property type="evidence" value="ECO:0007669"/>
    <property type="project" value="InterPro"/>
</dbReference>
<evidence type="ECO:0000256" key="10">
    <source>
        <dbReference type="ARBA" id="ARBA00023136"/>
    </source>
</evidence>
<dbReference type="EC" id="2.4.1.90" evidence="14"/>
<gene>
    <name evidence="22" type="primary">LOC116955428</name>
</gene>
<evidence type="ECO:0000256" key="3">
    <source>
        <dbReference type="ARBA" id="ARBA00005735"/>
    </source>
</evidence>
<evidence type="ECO:0000256" key="9">
    <source>
        <dbReference type="ARBA" id="ARBA00022989"/>
    </source>
</evidence>
<comment type="catalytic activity">
    <reaction evidence="17">
        <text>N-acetyl-D-glucosamine + UDP-alpha-D-galactose = beta-D-galactosyl-(1-&gt;4)-N-acetyl-D-glucosamine + UDP + H(+)</text>
        <dbReference type="Rhea" id="RHEA:17745"/>
        <dbReference type="ChEBI" id="CHEBI:15378"/>
        <dbReference type="ChEBI" id="CHEBI:58223"/>
        <dbReference type="ChEBI" id="CHEBI:60152"/>
        <dbReference type="ChEBI" id="CHEBI:66914"/>
        <dbReference type="ChEBI" id="CHEBI:506227"/>
        <dbReference type="EC" id="2.4.1.90"/>
    </reaction>
    <physiologicalReaction direction="left-to-right" evidence="17">
        <dbReference type="Rhea" id="RHEA:17746"/>
    </physiologicalReaction>
</comment>
<evidence type="ECO:0000259" key="19">
    <source>
        <dbReference type="Pfam" id="PF02709"/>
    </source>
</evidence>
<keyword evidence="13" id="KW-0464">Manganese</keyword>
<feature type="compositionally biased region" description="Polar residues" evidence="18">
    <location>
        <begin position="1"/>
        <end position="20"/>
    </location>
</feature>
<evidence type="ECO:0000256" key="18">
    <source>
        <dbReference type="SAM" id="MobiDB-lite"/>
    </source>
</evidence>
<dbReference type="GO" id="GO:0003945">
    <property type="term" value="F:N-acetyllactosamine synthase activity"/>
    <property type="evidence" value="ECO:0007669"/>
    <property type="project" value="UniProtKB-EC"/>
</dbReference>
<keyword evidence="10" id="KW-0472">Membrane</keyword>
<dbReference type="PRINTS" id="PR02050">
    <property type="entry name" value="B14GALTRFASE"/>
</dbReference>
<feature type="region of interest" description="Disordered" evidence="18">
    <location>
        <begin position="1"/>
        <end position="22"/>
    </location>
</feature>
<proteinExistence type="inferred from homology"/>
<evidence type="ECO:0000256" key="1">
    <source>
        <dbReference type="ARBA" id="ARBA00004323"/>
    </source>
</evidence>
<organism evidence="21 22">
    <name type="scientific">Petromyzon marinus</name>
    <name type="common">Sea lamprey</name>
    <dbReference type="NCBI Taxonomy" id="7757"/>
    <lineage>
        <taxon>Eukaryota</taxon>
        <taxon>Metazoa</taxon>
        <taxon>Chordata</taxon>
        <taxon>Craniata</taxon>
        <taxon>Vertebrata</taxon>
        <taxon>Cyclostomata</taxon>
        <taxon>Hyperoartia</taxon>
        <taxon>Petromyzontiformes</taxon>
        <taxon>Petromyzontidae</taxon>
        <taxon>Petromyzon</taxon>
    </lineage>
</organism>
<protein>
    <recommendedName>
        <fullName evidence="16">N-acetyllactosamine synthase</fullName>
        <ecNumber evidence="14">2.4.1.90</ecNumber>
    </recommendedName>
    <alternativeName>
        <fullName evidence="16">N-acetyllactosamine synthase</fullName>
    </alternativeName>
    <alternativeName>
        <fullName evidence="15">Nal synthase</fullName>
    </alternativeName>
</protein>
<accession>A0AAJ7UAY5</accession>
<dbReference type="Proteomes" id="UP001318040">
    <property type="component" value="Chromosome 59"/>
</dbReference>
<evidence type="ECO:0000313" key="22">
    <source>
        <dbReference type="RefSeq" id="XP_032832394.1"/>
    </source>
</evidence>
<evidence type="ECO:0000256" key="2">
    <source>
        <dbReference type="ARBA" id="ARBA00004922"/>
    </source>
</evidence>
<keyword evidence="8" id="KW-0735">Signal-anchor</keyword>
<evidence type="ECO:0000259" key="20">
    <source>
        <dbReference type="Pfam" id="PF13733"/>
    </source>
</evidence>
<keyword evidence="9" id="KW-1133">Transmembrane helix</keyword>
<dbReference type="PANTHER" id="PTHR19300:SF57">
    <property type="entry name" value="BETA-1,4-N-ACETYLGALACTOSAMINYLTRANSFERASE"/>
    <property type="match status" value="1"/>
</dbReference>
<dbReference type="InterPro" id="IPR003859">
    <property type="entry name" value="Galactosyl_T"/>
</dbReference>
<evidence type="ECO:0000256" key="16">
    <source>
        <dbReference type="ARBA" id="ARBA00042172"/>
    </source>
</evidence>
<keyword evidence="7" id="KW-0479">Metal-binding</keyword>
<comment type="pathway">
    <text evidence="2">Protein modification; protein glycosylation.</text>
</comment>
<dbReference type="GO" id="GO:0046872">
    <property type="term" value="F:metal ion binding"/>
    <property type="evidence" value="ECO:0007669"/>
    <property type="project" value="UniProtKB-KW"/>
</dbReference>
<dbReference type="GO" id="GO:0000139">
    <property type="term" value="C:Golgi membrane"/>
    <property type="evidence" value="ECO:0007669"/>
    <property type="project" value="UniProtKB-SubCell"/>
</dbReference>
<evidence type="ECO:0000256" key="11">
    <source>
        <dbReference type="ARBA" id="ARBA00023157"/>
    </source>
</evidence>
<sequence>MNVQVSSTPSLESVSQSNPLVSPGGTYRPDGCLAQQRVAVVIPFRARERHLALLLKQLHPMLQRQQAHYSVYVITQAGNGIFNRAKLMNVGYVEALRDAPFDCFIFSDVDLIPLDDRNLYRCGEQPQHLSVAVDKFDFRLPYLQSFGGVSALSRAQFKTINGFSNLYWGWGGEDDDFFRRTVASGLHVSRPRAGIGRYTMVKHKADAHNEPNPQRFHLIRRAVSRMKWDGLNSLHYLLVKRTMSPLYTNLTVNIGGLQGSRLETIPQVVLPTQLSVLTTLYRRVP</sequence>
<comment type="similarity">
    <text evidence="3">Belongs to the glycosyltransferase 7 family.</text>
</comment>
<evidence type="ECO:0000313" key="21">
    <source>
        <dbReference type="Proteomes" id="UP001318040"/>
    </source>
</evidence>
<keyword evidence="6" id="KW-0812">Transmembrane</keyword>
<dbReference type="KEGG" id="pmrn:116955428"/>